<protein>
    <submittedName>
        <fullName evidence="2">Uncharacterized protein</fullName>
    </submittedName>
</protein>
<accession>A0A420YN57</accession>
<dbReference type="OrthoDB" id="5232891at2759"/>
<reference evidence="2 3" key="1">
    <citation type="submission" date="2018-08" db="EMBL/GenBank/DDBJ databases">
        <title>Draft genome of the lignicolous fungus Coniochaeta pulveracea.</title>
        <authorList>
            <person name="Borstlap C.J."/>
            <person name="De Witt R.N."/>
            <person name="Botha A."/>
            <person name="Volschenk H."/>
        </authorList>
    </citation>
    <scope>NUCLEOTIDE SEQUENCE [LARGE SCALE GENOMIC DNA]</scope>
    <source>
        <strain evidence="2 3">CAB683</strain>
    </source>
</reference>
<feature type="region of interest" description="Disordered" evidence="1">
    <location>
        <begin position="18"/>
        <end position="63"/>
    </location>
</feature>
<feature type="compositionally biased region" description="Basic and acidic residues" evidence="1">
    <location>
        <begin position="211"/>
        <end position="235"/>
    </location>
</feature>
<gene>
    <name evidence="2" type="ORF">DL546_009819</name>
</gene>
<feature type="compositionally biased region" description="Basic residues" evidence="1">
    <location>
        <begin position="20"/>
        <end position="29"/>
    </location>
</feature>
<sequence length="399" mass="44214">MDRYQKHVPTVAVRVDAVAKPRRKLQKVPKVRDLKSKRPVSGTANEDHSDSRNPAESTKVPFLSLPELSDSKWSEFDLEDKGLFSSLESSPKQSTESTRIPAIAIAPEFSHLSTTTDRRPTSYVGSLTTDDFRSSNLSLRRHAKTPIHHIGQLEAQARARNAPRACSKLKEAETRACAEAIAEQYRALLPSDASVYEDSHLKPAPLQKAGSRADDPTRRTRTPDESPSDQHKEPRSATLELVARSPTTSDDGTLVASEDEAVYFKPVRFSVTSKAPTVFSQDSLPTRPQPPPSANTLGLQICVDLLARDLGSTMGRGASRSHAEASALQVWTMIEAYERLREQLLACDLPDDEVVNLELTLDTWLKSLYKVHATLTGRNQAKIGEYDQLAQRTERLRLA</sequence>
<dbReference type="Proteomes" id="UP000275385">
    <property type="component" value="Unassembled WGS sequence"/>
</dbReference>
<evidence type="ECO:0000256" key="1">
    <source>
        <dbReference type="SAM" id="MobiDB-lite"/>
    </source>
</evidence>
<organism evidence="2 3">
    <name type="scientific">Coniochaeta pulveracea</name>
    <dbReference type="NCBI Taxonomy" id="177199"/>
    <lineage>
        <taxon>Eukaryota</taxon>
        <taxon>Fungi</taxon>
        <taxon>Dikarya</taxon>
        <taxon>Ascomycota</taxon>
        <taxon>Pezizomycotina</taxon>
        <taxon>Sordariomycetes</taxon>
        <taxon>Sordariomycetidae</taxon>
        <taxon>Coniochaetales</taxon>
        <taxon>Coniochaetaceae</taxon>
        <taxon>Coniochaeta</taxon>
    </lineage>
</organism>
<name>A0A420YN57_9PEZI</name>
<keyword evidence="3" id="KW-1185">Reference proteome</keyword>
<dbReference type="EMBL" id="QVQW01000002">
    <property type="protein sequence ID" value="RKU49310.1"/>
    <property type="molecule type" value="Genomic_DNA"/>
</dbReference>
<comment type="caution">
    <text evidence="2">The sequence shown here is derived from an EMBL/GenBank/DDBJ whole genome shotgun (WGS) entry which is preliminary data.</text>
</comment>
<evidence type="ECO:0000313" key="3">
    <source>
        <dbReference type="Proteomes" id="UP000275385"/>
    </source>
</evidence>
<feature type="region of interest" description="Disordered" evidence="1">
    <location>
        <begin position="201"/>
        <end position="254"/>
    </location>
</feature>
<proteinExistence type="predicted"/>
<dbReference type="AlphaFoldDB" id="A0A420YN57"/>
<evidence type="ECO:0000313" key="2">
    <source>
        <dbReference type="EMBL" id="RKU49310.1"/>
    </source>
</evidence>